<keyword evidence="1" id="KW-0472">Membrane</keyword>
<feature type="transmembrane region" description="Helical" evidence="1">
    <location>
        <begin position="40"/>
        <end position="59"/>
    </location>
</feature>
<feature type="transmembrane region" description="Helical" evidence="1">
    <location>
        <begin position="190"/>
        <end position="208"/>
    </location>
</feature>
<gene>
    <name evidence="2" type="ORF">NGRA_1267</name>
</gene>
<keyword evidence="1" id="KW-0812">Transmembrane</keyword>
<keyword evidence="1" id="KW-1133">Transmembrane helix</keyword>
<keyword evidence="3" id="KW-1185">Reference proteome</keyword>
<evidence type="ECO:0000313" key="3">
    <source>
        <dbReference type="Proteomes" id="UP000740883"/>
    </source>
</evidence>
<feature type="transmembrane region" description="Helical" evidence="1">
    <location>
        <begin position="136"/>
        <end position="158"/>
    </location>
</feature>
<feature type="transmembrane region" description="Helical" evidence="1">
    <location>
        <begin position="66"/>
        <end position="85"/>
    </location>
</feature>
<evidence type="ECO:0000313" key="2">
    <source>
        <dbReference type="EMBL" id="KAF9763430.1"/>
    </source>
</evidence>
<sequence length="215" mass="24747">MVVRTQMKTNNKIRETICRSLINYTKSFILLRIQLLPERFFLSTALVLLLNLSSALFVLGIHWNLVLYLFLILAFCLINCLLLSLSEGNDVSRLPIAETKNEVDAVHKIQPGVRINEMKQCINETGATPENTKISILVPILYFYISLLSLTYLPFYILFSYKSSFWKPVILIIFMGLYNIFFLNNCNRSAVSQILNTISVFVFVYLCIDRIKLGD</sequence>
<name>A0A9P6KZJ0_9MICR</name>
<organism evidence="2 3">
    <name type="scientific">Nosema granulosis</name>
    <dbReference type="NCBI Taxonomy" id="83296"/>
    <lineage>
        <taxon>Eukaryota</taxon>
        <taxon>Fungi</taxon>
        <taxon>Fungi incertae sedis</taxon>
        <taxon>Microsporidia</taxon>
        <taxon>Nosematidae</taxon>
        <taxon>Nosema</taxon>
    </lineage>
</organism>
<proteinExistence type="predicted"/>
<dbReference type="OrthoDB" id="10644348at2759"/>
<feature type="transmembrane region" description="Helical" evidence="1">
    <location>
        <begin position="165"/>
        <end position="184"/>
    </location>
</feature>
<reference evidence="2 3" key="1">
    <citation type="journal article" date="2020" name="Genome Biol. Evol.">
        <title>Comparative genomics of strictly vertically transmitted, feminizing microsporidia endosymbionts of amphipod crustaceans.</title>
        <authorList>
            <person name="Cormier A."/>
            <person name="Chebbi M.A."/>
            <person name="Giraud I."/>
            <person name="Wattier R."/>
            <person name="Teixeira M."/>
            <person name="Gilbert C."/>
            <person name="Rigaud T."/>
            <person name="Cordaux R."/>
        </authorList>
    </citation>
    <scope>NUCLEOTIDE SEQUENCE [LARGE SCALE GENOMIC DNA]</scope>
    <source>
        <strain evidence="2 3">Ou3-Ou53</strain>
    </source>
</reference>
<dbReference type="EMBL" id="SBJO01000075">
    <property type="protein sequence ID" value="KAF9763430.1"/>
    <property type="molecule type" value="Genomic_DNA"/>
</dbReference>
<dbReference type="AlphaFoldDB" id="A0A9P6KZJ0"/>
<dbReference type="Proteomes" id="UP000740883">
    <property type="component" value="Unassembled WGS sequence"/>
</dbReference>
<protein>
    <submittedName>
        <fullName evidence="2">Uncharacterized protein</fullName>
    </submittedName>
</protein>
<evidence type="ECO:0000256" key="1">
    <source>
        <dbReference type="SAM" id="Phobius"/>
    </source>
</evidence>
<comment type="caution">
    <text evidence="2">The sequence shown here is derived from an EMBL/GenBank/DDBJ whole genome shotgun (WGS) entry which is preliminary data.</text>
</comment>
<accession>A0A9P6KZJ0</accession>